<dbReference type="GO" id="GO:0006352">
    <property type="term" value="P:DNA-templated transcription initiation"/>
    <property type="evidence" value="ECO:0007669"/>
    <property type="project" value="InterPro"/>
</dbReference>
<comment type="caution">
    <text evidence="7">The sequence shown here is derived from an EMBL/GenBank/DDBJ whole genome shotgun (WGS) entry which is preliminary data.</text>
</comment>
<dbReference type="GO" id="GO:0003677">
    <property type="term" value="F:DNA binding"/>
    <property type="evidence" value="ECO:0007669"/>
    <property type="project" value="InterPro"/>
</dbReference>
<dbReference type="PANTHER" id="PTHR43133:SF46">
    <property type="entry name" value="RNA POLYMERASE SIGMA-70 FACTOR ECF SUBFAMILY"/>
    <property type="match status" value="1"/>
</dbReference>
<dbReference type="RefSeq" id="WP_157301713.1">
    <property type="nucleotide sequence ID" value="NZ_BAAAZB010000004.1"/>
</dbReference>
<evidence type="ECO:0000313" key="8">
    <source>
        <dbReference type="Proteomes" id="UP000468388"/>
    </source>
</evidence>
<dbReference type="Proteomes" id="UP000468388">
    <property type="component" value="Unassembled WGS sequence"/>
</dbReference>
<dbReference type="NCBIfam" id="TIGR02937">
    <property type="entry name" value="sigma70-ECF"/>
    <property type="match status" value="1"/>
</dbReference>
<dbReference type="SUPFAM" id="SSF88946">
    <property type="entry name" value="Sigma2 domain of RNA polymerase sigma factors"/>
    <property type="match status" value="1"/>
</dbReference>
<dbReference type="EMBL" id="WRXO01000006">
    <property type="protein sequence ID" value="MVT43106.1"/>
    <property type="molecule type" value="Genomic_DNA"/>
</dbReference>
<dbReference type="InterPro" id="IPR007627">
    <property type="entry name" value="RNA_pol_sigma70_r2"/>
</dbReference>
<evidence type="ECO:0000313" key="7">
    <source>
        <dbReference type="EMBL" id="MVT43106.1"/>
    </source>
</evidence>
<dbReference type="InterPro" id="IPR036388">
    <property type="entry name" value="WH-like_DNA-bd_sf"/>
</dbReference>
<dbReference type="SUPFAM" id="SSF88659">
    <property type="entry name" value="Sigma3 and sigma4 domains of RNA polymerase sigma factors"/>
    <property type="match status" value="1"/>
</dbReference>
<dbReference type="OrthoDB" id="659948at2"/>
<dbReference type="InterPro" id="IPR013325">
    <property type="entry name" value="RNA_pol_sigma_r2"/>
</dbReference>
<dbReference type="InterPro" id="IPR014284">
    <property type="entry name" value="RNA_pol_sigma-70_dom"/>
</dbReference>
<evidence type="ECO:0000259" key="6">
    <source>
        <dbReference type="Pfam" id="PF08281"/>
    </source>
</evidence>
<evidence type="ECO:0000256" key="2">
    <source>
        <dbReference type="ARBA" id="ARBA00023015"/>
    </source>
</evidence>
<evidence type="ECO:0000256" key="1">
    <source>
        <dbReference type="ARBA" id="ARBA00010641"/>
    </source>
</evidence>
<dbReference type="Pfam" id="PF08281">
    <property type="entry name" value="Sigma70_r4_2"/>
    <property type="match status" value="1"/>
</dbReference>
<evidence type="ECO:0000256" key="3">
    <source>
        <dbReference type="ARBA" id="ARBA00023082"/>
    </source>
</evidence>
<dbReference type="GO" id="GO:0016987">
    <property type="term" value="F:sigma factor activity"/>
    <property type="evidence" value="ECO:0007669"/>
    <property type="project" value="UniProtKB-KW"/>
</dbReference>
<accession>A0A6N8JFE9</accession>
<dbReference type="Gene3D" id="1.10.10.10">
    <property type="entry name" value="Winged helix-like DNA-binding domain superfamily/Winged helix DNA-binding domain"/>
    <property type="match status" value="1"/>
</dbReference>
<dbReference type="InterPro" id="IPR013249">
    <property type="entry name" value="RNA_pol_sigma70_r4_t2"/>
</dbReference>
<dbReference type="PANTHER" id="PTHR43133">
    <property type="entry name" value="RNA POLYMERASE ECF-TYPE SIGMA FACTO"/>
    <property type="match status" value="1"/>
</dbReference>
<dbReference type="InterPro" id="IPR013324">
    <property type="entry name" value="RNA_pol_sigma_r3/r4-like"/>
</dbReference>
<gene>
    <name evidence="7" type="ORF">GO495_21090</name>
</gene>
<name>A0A6N8JFE9_9BACT</name>
<keyword evidence="2" id="KW-0805">Transcription regulation</keyword>
<keyword evidence="4" id="KW-0804">Transcription</keyword>
<sequence length="203" mass="23985">MKNLNDAELLSLVKKDDEKAFETLVYRYNITLYKFIYARIRDEHDTKDLLQEVFISFWKNRRNIVTADRILSYLTRAAYYAVIDWQIQHKKVLARQSILLEKDEPTTFPVENQLISLELREAVDTEVAKMNDTMRKVFISSRWEAKSIREVAEEHGLSEQTVKNYISLALKRIRLRLNTDNWILVYISLTLCSQFLNGTTCLL</sequence>
<dbReference type="Gene3D" id="1.10.1740.10">
    <property type="match status" value="1"/>
</dbReference>
<organism evidence="7 8">
    <name type="scientific">Chitinophaga oryziterrae</name>
    <dbReference type="NCBI Taxonomy" id="1031224"/>
    <lineage>
        <taxon>Bacteria</taxon>
        <taxon>Pseudomonadati</taxon>
        <taxon>Bacteroidota</taxon>
        <taxon>Chitinophagia</taxon>
        <taxon>Chitinophagales</taxon>
        <taxon>Chitinophagaceae</taxon>
        <taxon>Chitinophaga</taxon>
    </lineage>
</organism>
<keyword evidence="8" id="KW-1185">Reference proteome</keyword>
<keyword evidence="3" id="KW-0731">Sigma factor</keyword>
<protein>
    <submittedName>
        <fullName evidence="7">Sigma-70 family RNA polymerase sigma factor</fullName>
    </submittedName>
</protein>
<feature type="domain" description="RNA polymerase sigma factor 70 region 4 type 2" evidence="6">
    <location>
        <begin position="121"/>
        <end position="173"/>
    </location>
</feature>
<dbReference type="AlphaFoldDB" id="A0A6N8JFE9"/>
<evidence type="ECO:0000256" key="4">
    <source>
        <dbReference type="ARBA" id="ARBA00023163"/>
    </source>
</evidence>
<reference evidence="7 8" key="1">
    <citation type="submission" date="2019-12" db="EMBL/GenBank/DDBJ databases">
        <title>The draft genomic sequence of strain Chitinophaga oryziterrae JCM 16595.</title>
        <authorList>
            <person name="Zhang X."/>
        </authorList>
    </citation>
    <scope>NUCLEOTIDE SEQUENCE [LARGE SCALE GENOMIC DNA]</scope>
    <source>
        <strain evidence="7 8">JCM 16595</strain>
    </source>
</reference>
<dbReference type="Pfam" id="PF04542">
    <property type="entry name" value="Sigma70_r2"/>
    <property type="match status" value="1"/>
</dbReference>
<feature type="domain" description="RNA polymerase sigma-70 region 2" evidence="5">
    <location>
        <begin position="26"/>
        <end position="85"/>
    </location>
</feature>
<comment type="similarity">
    <text evidence="1">Belongs to the sigma-70 factor family. ECF subfamily.</text>
</comment>
<proteinExistence type="inferred from homology"/>
<dbReference type="InterPro" id="IPR039425">
    <property type="entry name" value="RNA_pol_sigma-70-like"/>
</dbReference>
<evidence type="ECO:0000259" key="5">
    <source>
        <dbReference type="Pfam" id="PF04542"/>
    </source>
</evidence>